<keyword evidence="5" id="KW-0175">Coiled coil</keyword>
<reference evidence="8" key="1">
    <citation type="submission" date="2021-08" db="EMBL/GenBank/DDBJ databases">
        <title>WGS assembly of Ceratopteris richardii.</title>
        <authorList>
            <person name="Marchant D.B."/>
            <person name="Chen G."/>
            <person name="Jenkins J."/>
            <person name="Shu S."/>
            <person name="Leebens-Mack J."/>
            <person name="Grimwood J."/>
            <person name="Schmutz J."/>
            <person name="Soltis P."/>
            <person name="Soltis D."/>
            <person name="Chen Z.-H."/>
        </authorList>
    </citation>
    <scope>NUCLEOTIDE SEQUENCE</scope>
    <source>
        <strain evidence="8">Whitten #5841</strain>
        <tissue evidence="8">Leaf</tissue>
    </source>
</reference>
<evidence type="ECO:0000259" key="7">
    <source>
        <dbReference type="PROSITE" id="PS50103"/>
    </source>
</evidence>
<evidence type="ECO:0000256" key="5">
    <source>
        <dbReference type="SAM" id="Coils"/>
    </source>
</evidence>
<evidence type="ECO:0000256" key="1">
    <source>
        <dbReference type="ARBA" id="ARBA00022723"/>
    </source>
</evidence>
<keyword evidence="3 4" id="KW-0862">Zinc</keyword>
<evidence type="ECO:0000313" key="8">
    <source>
        <dbReference type="EMBL" id="KAH7299667.1"/>
    </source>
</evidence>
<dbReference type="PROSITE" id="PS50103">
    <property type="entry name" value="ZF_C3H1"/>
    <property type="match status" value="1"/>
</dbReference>
<feature type="coiled-coil region" evidence="5">
    <location>
        <begin position="144"/>
        <end position="185"/>
    </location>
</feature>
<dbReference type="PANTHER" id="PTHR38160:SF1">
    <property type="entry name" value="ZINC FINGER CCCH DOMAIN-CONTAINING PROTEIN 40"/>
    <property type="match status" value="1"/>
</dbReference>
<keyword evidence="9" id="KW-1185">Reference proteome</keyword>
<evidence type="ECO:0000256" key="4">
    <source>
        <dbReference type="PROSITE-ProRule" id="PRU00723"/>
    </source>
</evidence>
<dbReference type="GO" id="GO:0008270">
    <property type="term" value="F:zinc ion binding"/>
    <property type="evidence" value="ECO:0007669"/>
    <property type="project" value="UniProtKB-KW"/>
</dbReference>
<feature type="compositionally biased region" description="Basic residues" evidence="6">
    <location>
        <begin position="83"/>
        <end position="93"/>
    </location>
</feature>
<dbReference type="Proteomes" id="UP000825935">
    <property type="component" value="Chromosome 24"/>
</dbReference>
<feature type="compositionally biased region" description="Basic residues" evidence="6">
    <location>
        <begin position="57"/>
        <end position="67"/>
    </location>
</feature>
<dbReference type="InterPro" id="IPR000571">
    <property type="entry name" value="Znf_CCCH"/>
</dbReference>
<dbReference type="PANTHER" id="PTHR38160">
    <property type="entry name" value="ZINC FINGER CCCH DOMAIN-CONTAINING PROTEIN 40"/>
    <property type="match status" value="1"/>
</dbReference>
<keyword evidence="2 4" id="KW-0863">Zinc-finger</keyword>
<dbReference type="Gene3D" id="4.10.1000.10">
    <property type="entry name" value="Zinc finger, CCCH-type"/>
    <property type="match status" value="1"/>
</dbReference>
<sequence length="453" mass="51277">MSFGRDLYKTKLCSLYQRGNCPRESCSFAHGEAELRRSSGSNFSGRRNFRGDLRERLQRRHSPHGKRLSPGQDPRGREDLRQSHSRSPLRGRSSRSASPPREKKRQRHDDHFSNLSDVSDDPRDQGAINGSGDKNVKSQSPNPFEILEEQLQDVDGEIEALNQQLSQFEVEINNKVKEIDDLSVKNSDLDLKLQREHEECKRFNSKLKKFLKLQLRYIRAQEEVKKTQERLQKLVDDSSLCDSQRLPTGDSDLNFINETDTNQIIKQNPMIHDSQMSYDDIEGLVNQRTSLQNKVRSAKSSQQEVIENGENKETIHGTNISISISKPTNVAHKGKFGLQPEDFLPKARNWDVISALPSTGLAAHAEDDVLEIDDDRQPLSKFNKNTSSHSTQELPSFVNGNHVSSNHATSVLGIASTQYAQYEGDDEEVDVEEIEDDMNKSGSGGRKPLFPIT</sequence>
<feature type="coiled-coil region" evidence="5">
    <location>
        <begin position="210"/>
        <end position="237"/>
    </location>
</feature>
<accession>A0A8T2RVK9</accession>
<name>A0A8T2RVK9_CERRI</name>
<dbReference type="EMBL" id="CM035429">
    <property type="protein sequence ID" value="KAH7299667.1"/>
    <property type="molecule type" value="Genomic_DNA"/>
</dbReference>
<proteinExistence type="predicted"/>
<dbReference type="Pfam" id="PF00642">
    <property type="entry name" value="zf-CCCH"/>
    <property type="match status" value="1"/>
</dbReference>
<dbReference type="AlphaFoldDB" id="A0A8T2RVK9"/>
<comment type="caution">
    <text evidence="8">The sequence shown here is derived from an EMBL/GenBank/DDBJ whole genome shotgun (WGS) entry which is preliminary data.</text>
</comment>
<feature type="zinc finger region" description="C3H1-type" evidence="4">
    <location>
        <begin position="7"/>
        <end position="33"/>
    </location>
</feature>
<protein>
    <recommendedName>
        <fullName evidence="7">C3H1-type domain-containing protein</fullName>
    </recommendedName>
</protein>
<gene>
    <name evidence="8" type="ORF">KP509_24G023200</name>
</gene>
<feature type="domain" description="C3H1-type" evidence="7">
    <location>
        <begin position="7"/>
        <end position="33"/>
    </location>
</feature>
<dbReference type="InterPro" id="IPR036855">
    <property type="entry name" value="Znf_CCCH_sf"/>
</dbReference>
<feature type="region of interest" description="Disordered" evidence="6">
    <location>
        <begin position="434"/>
        <end position="453"/>
    </location>
</feature>
<dbReference type="SUPFAM" id="SSF90229">
    <property type="entry name" value="CCCH zinc finger"/>
    <property type="match status" value="1"/>
</dbReference>
<dbReference type="OrthoDB" id="1935134at2759"/>
<evidence type="ECO:0000313" key="9">
    <source>
        <dbReference type="Proteomes" id="UP000825935"/>
    </source>
</evidence>
<organism evidence="8 9">
    <name type="scientific">Ceratopteris richardii</name>
    <name type="common">Triangle waterfern</name>
    <dbReference type="NCBI Taxonomy" id="49495"/>
    <lineage>
        <taxon>Eukaryota</taxon>
        <taxon>Viridiplantae</taxon>
        <taxon>Streptophyta</taxon>
        <taxon>Embryophyta</taxon>
        <taxon>Tracheophyta</taxon>
        <taxon>Polypodiopsida</taxon>
        <taxon>Polypodiidae</taxon>
        <taxon>Polypodiales</taxon>
        <taxon>Pteridineae</taxon>
        <taxon>Pteridaceae</taxon>
        <taxon>Parkerioideae</taxon>
        <taxon>Ceratopteris</taxon>
    </lineage>
</organism>
<evidence type="ECO:0000256" key="3">
    <source>
        <dbReference type="ARBA" id="ARBA00022833"/>
    </source>
</evidence>
<keyword evidence="1 4" id="KW-0479">Metal-binding</keyword>
<dbReference type="InterPro" id="IPR045868">
    <property type="entry name" value="Znf_C3H13/40"/>
</dbReference>
<evidence type="ECO:0000256" key="6">
    <source>
        <dbReference type="SAM" id="MobiDB-lite"/>
    </source>
</evidence>
<feature type="region of interest" description="Disordered" evidence="6">
    <location>
        <begin position="33"/>
        <end position="140"/>
    </location>
</feature>
<dbReference type="OMA" id="ANISCGI"/>
<evidence type="ECO:0000256" key="2">
    <source>
        <dbReference type="ARBA" id="ARBA00022771"/>
    </source>
</evidence>
<dbReference type="SMART" id="SM00356">
    <property type="entry name" value="ZnF_C3H1"/>
    <property type="match status" value="1"/>
</dbReference>